<gene>
    <name evidence="1" type="ORF">MUS_3788</name>
</gene>
<organism evidence="1 2">
    <name type="scientific">Bacillus amyloliquefaciens (strain Y2)</name>
    <name type="common">Bacillus amyloliquefaciens subsp. plantarum (strain B9601-Y2)</name>
    <dbReference type="NCBI Taxonomy" id="1155777"/>
    <lineage>
        <taxon>Bacteria</taxon>
        <taxon>Bacillati</taxon>
        <taxon>Bacillota</taxon>
        <taxon>Bacilli</taxon>
        <taxon>Bacillales</taxon>
        <taxon>Bacillaceae</taxon>
        <taxon>Bacillus</taxon>
        <taxon>Bacillus amyloliquefaciens group</taxon>
    </lineage>
</organism>
<dbReference type="EMBL" id="CP003332">
    <property type="protein sequence ID" value="AFJ63648.1"/>
    <property type="molecule type" value="Genomic_DNA"/>
</dbReference>
<evidence type="ECO:0000313" key="2">
    <source>
        <dbReference type="Proteomes" id="UP000002878"/>
    </source>
</evidence>
<dbReference type="HOGENOM" id="CLU_3284284_0_0_9"/>
<evidence type="ECO:0000313" key="1">
    <source>
        <dbReference type="EMBL" id="AFJ63648.1"/>
    </source>
</evidence>
<dbReference type="KEGG" id="bqy:MUS_3788"/>
<name>I2CAH4_BACAY</name>
<accession>I2CAH4</accession>
<proteinExistence type="predicted"/>
<dbReference type="PATRIC" id="fig|1126211.3.peg.3602"/>
<protein>
    <submittedName>
        <fullName evidence="1">Uncharacterized protein</fullName>
    </submittedName>
</protein>
<sequence>MEPVDIQFFLKALYLRMKGSDGYGEMAGGSEVKESSSGVK</sequence>
<dbReference type="Proteomes" id="UP000002878">
    <property type="component" value="Chromosome"/>
</dbReference>
<dbReference type="AlphaFoldDB" id="I2CAH4"/>
<reference evidence="1 2" key="1">
    <citation type="journal article" date="2012" name="J. Biotechnol.">
        <title>Genome sequence of the plant growth promoting strain Bacillus amyloliquefaciens subsp. plantarum B9601-Y2 and expression of mersacidin and other secondary metabolites.</title>
        <authorList>
            <person name="He P."/>
            <person name="Hao K."/>
            <person name="Blom J."/>
            <person name="Ruckert C."/>
            <person name="Vater J."/>
            <person name="Mao Z."/>
            <person name="Wu Y."/>
            <person name="Hou M."/>
            <person name="He P."/>
            <person name="He Y."/>
            <person name="Borriss R."/>
        </authorList>
    </citation>
    <scope>NUCLEOTIDE SEQUENCE [LARGE SCALE GENOMIC DNA]</scope>
    <source>
        <strain evidence="1">Y2</strain>
    </source>
</reference>